<evidence type="ECO:0000313" key="2">
    <source>
        <dbReference type="Proteomes" id="UP000644010"/>
    </source>
</evidence>
<dbReference type="RefSeq" id="WP_186960115.1">
    <property type="nucleotide sequence ID" value="NZ_JACOOI010000016.1"/>
</dbReference>
<evidence type="ECO:0000313" key="1">
    <source>
        <dbReference type="EMBL" id="MBC5644212.1"/>
    </source>
</evidence>
<accession>A0ABR7E382</accession>
<reference evidence="1 2" key="1">
    <citation type="submission" date="2020-08" db="EMBL/GenBank/DDBJ databases">
        <title>Genome public.</title>
        <authorList>
            <person name="Liu C."/>
            <person name="Sun Q."/>
        </authorList>
    </citation>
    <scope>NUCLEOTIDE SEQUENCE [LARGE SCALE GENOMIC DNA]</scope>
    <source>
        <strain evidence="1 2">BX2</strain>
    </source>
</reference>
<keyword evidence="2" id="KW-1185">Reference proteome</keyword>
<dbReference type="InterPro" id="IPR024363">
    <property type="entry name" value="DUF3853"/>
</dbReference>
<dbReference type="Pfam" id="PF12964">
    <property type="entry name" value="DUF3853"/>
    <property type="match status" value="1"/>
</dbReference>
<comment type="caution">
    <text evidence="1">The sequence shown here is derived from an EMBL/GenBank/DDBJ whole genome shotgun (WGS) entry which is preliminary data.</text>
</comment>
<gene>
    <name evidence="1" type="ORF">H8S77_15115</name>
</gene>
<sequence>MDIANMPATEITAGQLADLIIQKLSNKIEPAEKPKLSRGLDALAQKLGVSISTVVRLKRTGVFGDSIKQNGRVILVDLDKAVEYYFDKTKRKQRR</sequence>
<organism evidence="1 2">
    <name type="scientific">Parabacteroides segnis</name>
    <dbReference type="NCBI Taxonomy" id="2763058"/>
    <lineage>
        <taxon>Bacteria</taxon>
        <taxon>Pseudomonadati</taxon>
        <taxon>Bacteroidota</taxon>
        <taxon>Bacteroidia</taxon>
        <taxon>Bacteroidales</taxon>
        <taxon>Tannerellaceae</taxon>
        <taxon>Parabacteroides</taxon>
    </lineage>
</organism>
<dbReference type="EMBL" id="JACOOI010000016">
    <property type="protein sequence ID" value="MBC5644212.1"/>
    <property type="molecule type" value="Genomic_DNA"/>
</dbReference>
<name>A0ABR7E382_9BACT</name>
<dbReference type="Proteomes" id="UP000644010">
    <property type="component" value="Unassembled WGS sequence"/>
</dbReference>
<proteinExistence type="predicted"/>
<protein>
    <submittedName>
        <fullName evidence="1">DUF3853 family protein</fullName>
    </submittedName>
</protein>